<accession>F4KW49</accession>
<sequence>MRWFAISLLVLWVASGCSNSASTSEDGATFGKTRILADEALFPIVVAGEDMFEHTYKRASIDFKYLPGIQALNEFLKDTARTLVSTRPLSAEETAYLKKINSTPFTTQIATDAVAFMVHPSNPDTALTCEEILKVLKGEVTSWDQVSPNNRTGNITLVFDNQNSSTVQYVMDLIKLKKLPANAYALKNNPSVVEYVAQHPGALGIIGYSWISDYDDPLGKKLRSEAKLMAVSVCEGENAGKPYKPYAANMLDNLYPFRREVYIISREGRSGLGTGFASYMASDIGQRIIQKAGIPPYYKLEYNIELSSKPFKLEK</sequence>
<evidence type="ECO:0000313" key="4">
    <source>
        <dbReference type="EMBL" id="AEE48247.1"/>
    </source>
</evidence>
<keyword evidence="5" id="KW-1185">Reference proteome</keyword>
<dbReference type="RefSeq" id="WP_013762811.1">
    <property type="nucleotide sequence ID" value="NC_015510.1"/>
</dbReference>
<dbReference type="STRING" id="760192.Halhy_0335"/>
<name>F4KW49_HALH1</name>
<dbReference type="SUPFAM" id="SSF53850">
    <property type="entry name" value="Periplasmic binding protein-like II"/>
    <property type="match status" value="1"/>
</dbReference>
<proteinExistence type="predicted"/>
<dbReference type="Pfam" id="PF12849">
    <property type="entry name" value="PBP_like_2"/>
    <property type="match status" value="1"/>
</dbReference>
<protein>
    <submittedName>
        <fullName evidence="4">Phosphate ABC transporter, phosphate-binding component</fullName>
    </submittedName>
</protein>
<dbReference type="KEGG" id="hhy:Halhy_0335"/>
<gene>
    <name evidence="4" type="ordered locus">Halhy_0335</name>
</gene>
<dbReference type="Proteomes" id="UP000008461">
    <property type="component" value="Chromosome"/>
</dbReference>
<dbReference type="EMBL" id="CP002691">
    <property type="protein sequence ID" value="AEE48247.1"/>
    <property type="molecule type" value="Genomic_DNA"/>
</dbReference>
<dbReference type="InterPro" id="IPR050811">
    <property type="entry name" value="Phosphate_ABC_transporter"/>
</dbReference>
<dbReference type="Gene3D" id="3.40.190.10">
    <property type="entry name" value="Periplasmic binding protein-like II"/>
    <property type="match status" value="2"/>
</dbReference>
<evidence type="ECO:0000256" key="1">
    <source>
        <dbReference type="ARBA" id="ARBA00022729"/>
    </source>
</evidence>
<dbReference type="PANTHER" id="PTHR30570:SF1">
    <property type="entry name" value="PHOSPHATE-BINDING PROTEIN PSTS"/>
    <property type="match status" value="1"/>
</dbReference>
<reference evidence="4 5" key="1">
    <citation type="journal article" date="2011" name="Stand. Genomic Sci.">
        <title>Complete genome sequence of Haliscomenobacter hydrossis type strain (O).</title>
        <authorList>
            <consortium name="US DOE Joint Genome Institute (JGI-PGF)"/>
            <person name="Daligault H."/>
            <person name="Lapidus A."/>
            <person name="Zeytun A."/>
            <person name="Nolan M."/>
            <person name="Lucas S."/>
            <person name="Del Rio T.G."/>
            <person name="Tice H."/>
            <person name="Cheng J.F."/>
            <person name="Tapia R."/>
            <person name="Han C."/>
            <person name="Goodwin L."/>
            <person name="Pitluck S."/>
            <person name="Liolios K."/>
            <person name="Pagani I."/>
            <person name="Ivanova N."/>
            <person name="Huntemann M."/>
            <person name="Mavromatis K."/>
            <person name="Mikhailova N."/>
            <person name="Pati A."/>
            <person name="Chen A."/>
            <person name="Palaniappan K."/>
            <person name="Land M."/>
            <person name="Hauser L."/>
            <person name="Brambilla E.M."/>
            <person name="Rohde M."/>
            <person name="Verbarg S."/>
            <person name="Goker M."/>
            <person name="Bristow J."/>
            <person name="Eisen J.A."/>
            <person name="Markowitz V."/>
            <person name="Hugenholtz P."/>
            <person name="Kyrpides N.C."/>
            <person name="Klenk H.P."/>
            <person name="Woyke T."/>
        </authorList>
    </citation>
    <scope>NUCLEOTIDE SEQUENCE [LARGE SCALE GENOMIC DNA]</scope>
    <source>
        <strain evidence="5">ATCC 27775 / DSM 1100 / LMG 10767 / O</strain>
    </source>
</reference>
<feature type="domain" description="PBP" evidence="3">
    <location>
        <begin position="24"/>
        <end position="283"/>
    </location>
</feature>
<dbReference type="PROSITE" id="PS51257">
    <property type="entry name" value="PROKAR_LIPOPROTEIN"/>
    <property type="match status" value="1"/>
</dbReference>
<evidence type="ECO:0000313" key="5">
    <source>
        <dbReference type="Proteomes" id="UP000008461"/>
    </source>
</evidence>
<dbReference type="AlphaFoldDB" id="F4KW49"/>
<dbReference type="eggNOG" id="COG0226">
    <property type="taxonomic scope" value="Bacteria"/>
</dbReference>
<feature type="signal peptide" evidence="2">
    <location>
        <begin position="1"/>
        <end position="20"/>
    </location>
</feature>
<evidence type="ECO:0000259" key="3">
    <source>
        <dbReference type="Pfam" id="PF12849"/>
    </source>
</evidence>
<keyword evidence="1 2" id="KW-0732">Signal</keyword>
<dbReference type="InterPro" id="IPR024370">
    <property type="entry name" value="PBP_domain"/>
</dbReference>
<dbReference type="PANTHER" id="PTHR30570">
    <property type="entry name" value="PERIPLASMIC PHOSPHATE BINDING COMPONENT OF PHOSPHATE ABC TRANSPORTER"/>
    <property type="match status" value="1"/>
</dbReference>
<feature type="chain" id="PRO_5003310316" evidence="2">
    <location>
        <begin position="21"/>
        <end position="315"/>
    </location>
</feature>
<organism evidence="4 5">
    <name type="scientific">Haliscomenobacter hydrossis (strain ATCC 27775 / DSM 1100 / LMG 10767 / O)</name>
    <dbReference type="NCBI Taxonomy" id="760192"/>
    <lineage>
        <taxon>Bacteria</taxon>
        <taxon>Pseudomonadati</taxon>
        <taxon>Bacteroidota</taxon>
        <taxon>Saprospiria</taxon>
        <taxon>Saprospirales</taxon>
        <taxon>Haliscomenobacteraceae</taxon>
        <taxon>Haliscomenobacter</taxon>
    </lineage>
</organism>
<dbReference type="HOGENOM" id="CLU_061152_0_0_10"/>
<evidence type="ECO:0000256" key="2">
    <source>
        <dbReference type="SAM" id="SignalP"/>
    </source>
</evidence>
<reference key="2">
    <citation type="submission" date="2011-04" db="EMBL/GenBank/DDBJ databases">
        <title>Complete sequence of chromosome of Haliscomenobacter hydrossis DSM 1100.</title>
        <authorList>
            <consortium name="US DOE Joint Genome Institute (JGI-PGF)"/>
            <person name="Lucas S."/>
            <person name="Han J."/>
            <person name="Lapidus A."/>
            <person name="Bruce D."/>
            <person name="Goodwin L."/>
            <person name="Pitluck S."/>
            <person name="Peters L."/>
            <person name="Kyrpides N."/>
            <person name="Mavromatis K."/>
            <person name="Ivanova N."/>
            <person name="Ovchinnikova G."/>
            <person name="Pagani I."/>
            <person name="Daligault H."/>
            <person name="Detter J.C."/>
            <person name="Han C."/>
            <person name="Land M."/>
            <person name="Hauser L."/>
            <person name="Markowitz V."/>
            <person name="Cheng J.-F."/>
            <person name="Hugenholtz P."/>
            <person name="Woyke T."/>
            <person name="Wu D."/>
            <person name="Verbarg S."/>
            <person name="Frueling A."/>
            <person name="Brambilla E."/>
            <person name="Klenk H.-P."/>
            <person name="Eisen J.A."/>
        </authorList>
    </citation>
    <scope>NUCLEOTIDE SEQUENCE</scope>
    <source>
        <strain>DSM 1100</strain>
    </source>
</reference>